<dbReference type="GO" id="GO:0008889">
    <property type="term" value="F:glycerophosphodiester phosphodiesterase activity"/>
    <property type="evidence" value="ECO:0000318"/>
    <property type="project" value="GO_Central"/>
</dbReference>
<gene>
    <name evidence="9" type="ordered locus">MTR_2g450160</name>
</gene>
<comment type="catalytic activity">
    <reaction evidence="6">
        <text>a sn-glycero-3-phosphodiester + H2O = an alcohol + sn-glycerol 3-phosphate + H(+)</text>
        <dbReference type="Rhea" id="RHEA:12969"/>
        <dbReference type="ChEBI" id="CHEBI:15377"/>
        <dbReference type="ChEBI" id="CHEBI:15378"/>
        <dbReference type="ChEBI" id="CHEBI:30879"/>
        <dbReference type="ChEBI" id="CHEBI:57597"/>
        <dbReference type="ChEBI" id="CHEBI:83408"/>
        <dbReference type="EC" id="3.1.4.46"/>
    </reaction>
</comment>
<dbReference type="EnsemblPlants" id="KEH37864">
    <property type="protein sequence ID" value="KEH37864"/>
    <property type="gene ID" value="MTR_2g450160"/>
</dbReference>
<accession>A0A072V771</accession>
<dbReference type="Gene3D" id="3.20.20.190">
    <property type="entry name" value="Phosphatidylinositol (PI) phosphodiesterase"/>
    <property type="match status" value="2"/>
</dbReference>
<dbReference type="Pfam" id="PF03009">
    <property type="entry name" value="GDPD"/>
    <property type="match status" value="1"/>
</dbReference>
<sequence>MYSSLGSKSIIFTLWYFTTRYNVDRTAPKRFMVGQLMIMLFELGKFTMRYVTRTVLAFSPTLKLVLTVIWPHTCTCSPVGGQVPQPPHDGDRRVPVGIVGSLSWKFERLRFAAATILSEVSLPPHYHDRCRLDLRRPSFFEKAVTLLRRKIINKMLRSLFLVLLLIHATLAARKHPLQNLPKYKWSTLSGNEPLVIARGGFTGLFPEGSPEAIGLFPEGSAETIGISMNNSIFLCNIQFTKDAGGFCVTGINLDNATSIAMFDPKEKTYNINGKDVKGHFMVDYTGAQIYDNVSMNQAIFSRPDFYDGMSAALNADDVLSGKTPPRFWLNVQYEAFYNQHGVQLVDIVLEMLTLYKIDFVSSPEIGFLRSINGKVNKMKTKVVFQFLNGNDVEPTTNQSYSTIVKDLAAIKSYASGIMVPKEYIWPVKPDKYLGPPTTLVPDAHKQGLEVYATGFANDFFTSYSYNYDPTAEYLQFIVKGESVDGLVTDFPSGASNSIACFAQNNTMLKKGQALIISNNGASGVYPGSTDLAYQQAIDDGADIIDCSVQMTKDGTSFCLNTADLMEDTTAMTKFMSRSSNVPEIQTKSGIFSFDLTWNEIQSLQPQISSPFGSGFQRNPANKNSGKFVLLSEFLELAKAKEVTGILINISNAAYLASKKGLDIVGAVSTALSNATFDKQVTQQVLIQSDDSSVLSKYKDISSYKRVFLVEDNIGDTPKKTVDEIKKYAEAVNLPKSAIVKVSGSLLTGMSNVVKELKDANLTVFVHTLRNEFMSMAFDYWSDPNMEIATYIHSAMVDGVVTDFPATTNRYLRSPCSDLHNVPTILPAQAGELQSTVLPTLLPPAEAPLPPLEVANVVDPPLPAVTNVDTPAAPAPAPPPPTPPPPPSGAWANTVNHGLSLVAITMLVINLIL</sequence>
<dbReference type="Proteomes" id="UP000002051">
    <property type="component" value="Chromosome 2"/>
</dbReference>
<feature type="domain" description="GP-PDE" evidence="8">
    <location>
        <begin position="193"/>
        <end position="498"/>
    </location>
</feature>
<feature type="compositionally biased region" description="Pro residues" evidence="7">
    <location>
        <begin position="872"/>
        <end position="887"/>
    </location>
</feature>
<dbReference type="InterPro" id="IPR030395">
    <property type="entry name" value="GP_PDE_dom"/>
</dbReference>
<feature type="region of interest" description="Disordered" evidence="7">
    <location>
        <begin position="862"/>
        <end position="889"/>
    </location>
</feature>
<reference evidence="10" key="3">
    <citation type="submission" date="2015-04" db="UniProtKB">
        <authorList>
            <consortium name="EnsemblPlants"/>
        </authorList>
    </citation>
    <scope>IDENTIFICATION</scope>
    <source>
        <strain evidence="10">cv. Jemalong A17</strain>
    </source>
</reference>
<evidence type="ECO:0000256" key="4">
    <source>
        <dbReference type="ARBA" id="ARBA00022801"/>
    </source>
</evidence>
<feature type="domain" description="GP-PDE" evidence="8">
    <location>
        <begin position="513"/>
        <end position="811"/>
    </location>
</feature>
<dbReference type="GO" id="GO:0006071">
    <property type="term" value="P:glycerol metabolic process"/>
    <property type="evidence" value="ECO:0007669"/>
    <property type="project" value="UniProtKB-KW"/>
</dbReference>
<dbReference type="FunFam" id="3.20.20.190:FF:000011">
    <property type="entry name" value="Glycerophosphodiester phosphodiesterase GDPDL3"/>
    <property type="match status" value="1"/>
</dbReference>
<keyword evidence="4" id="KW-0378">Hydrolase</keyword>
<dbReference type="SUPFAM" id="SSF51695">
    <property type="entry name" value="PLC-like phosphodiesterases"/>
    <property type="match status" value="2"/>
</dbReference>
<evidence type="ECO:0000256" key="5">
    <source>
        <dbReference type="ARBA" id="ARBA00023180"/>
    </source>
</evidence>
<dbReference type="GO" id="GO:0006629">
    <property type="term" value="P:lipid metabolic process"/>
    <property type="evidence" value="ECO:0007669"/>
    <property type="project" value="InterPro"/>
</dbReference>
<dbReference type="PANTHER" id="PTHR43620:SF44">
    <property type="entry name" value="GLYCEROPHOSPHODIESTER PHOSPHODIESTERASE GDPDL6-RELATED"/>
    <property type="match status" value="1"/>
</dbReference>
<proteinExistence type="predicted"/>
<dbReference type="HOGENOM" id="CLU_010414_0_1_1"/>
<dbReference type="InterPro" id="IPR017946">
    <property type="entry name" value="PLC-like_Pdiesterase_TIM-brl"/>
</dbReference>
<dbReference type="EMBL" id="CM001218">
    <property type="protein sequence ID" value="KEH37864.1"/>
    <property type="molecule type" value="Genomic_DNA"/>
</dbReference>
<dbReference type="STRING" id="3880.A0A072V771"/>
<evidence type="ECO:0000313" key="10">
    <source>
        <dbReference type="EnsemblPlants" id="KEH37864"/>
    </source>
</evidence>
<evidence type="ECO:0000313" key="9">
    <source>
        <dbReference type="EMBL" id="KEH37864.1"/>
    </source>
</evidence>
<keyword evidence="5" id="KW-0325">Glycoprotein</keyword>
<dbReference type="CDD" id="cd08604">
    <property type="entry name" value="GDPD_SHV3_repeat_2"/>
    <property type="match status" value="1"/>
</dbReference>
<dbReference type="EC" id="3.1.4.46" evidence="1"/>
<evidence type="ECO:0000256" key="3">
    <source>
        <dbReference type="ARBA" id="ARBA00022798"/>
    </source>
</evidence>
<dbReference type="PANTHER" id="PTHR43620">
    <property type="entry name" value="GLYCEROPHOSPHORYL DIESTER PHOSPHODIESTERASE"/>
    <property type="match status" value="1"/>
</dbReference>
<evidence type="ECO:0000256" key="6">
    <source>
        <dbReference type="ARBA" id="ARBA00047512"/>
    </source>
</evidence>
<name>A0A072V771_MEDTR</name>
<organism evidence="9 11">
    <name type="scientific">Medicago truncatula</name>
    <name type="common">Barrel medic</name>
    <name type="synonym">Medicago tribuloides</name>
    <dbReference type="NCBI Taxonomy" id="3880"/>
    <lineage>
        <taxon>Eukaryota</taxon>
        <taxon>Viridiplantae</taxon>
        <taxon>Streptophyta</taxon>
        <taxon>Embryophyta</taxon>
        <taxon>Tracheophyta</taxon>
        <taxon>Spermatophyta</taxon>
        <taxon>Magnoliopsida</taxon>
        <taxon>eudicotyledons</taxon>
        <taxon>Gunneridae</taxon>
        <taxon>Pentapetalae</taxon>
        <taxon>rosids</taxon>
        <taxon>fabids</taxon>
        <taxon>Fabales</taxon>
        <taxon>Fabaceae</taxon>
        <taxon>Papilionoideae</taxon>
        <taxon>50 kb inversion clade</taxon>
        <taxon>NPAAA clade</taxon>
        <taxon>Hologalegina</taxon>
        <taxon>IRL clade</taxon>
        <taxon>Trifolieae</taxon>
        <taxon>Medicago</taxon>
    </lineage>
</organism>
<evidence type="ECO:0000313" key="11">
    <source>
        <dbReference type="Proteomes" id="UP000002051"/>
    </source>
</evidence>
<protein>
    <recommendedName>
        <fullName evidence="1">glycerophosphodiester phosphodiesterase</fullName>
        <ecNumber evidence="1">3.1.4.46</ecNumber>
    </recommendedName>
</protein>
<evidence type="ECO:0000259" key="8">
    <source>
        <dbReference type="PROSITE" id="PS51704"/>
    </source>
</evidence>
<evidence type="ECO:0000256" key="2">
    <source>
        <dbReference type="ARBA" id="ARBA00022729"/>
    </source>
</evidence>
<keyword evidence="2" id="KW-0732">Signal</keyword>
<keyword evidence="3" id="KW-0319">Glycerol metabolism</keyword>
<evidence type="ECO:0000256" key="1">
    <source>
        <dbReference type="ARBA" id="ARBA00012247"/>
    </source>
</evidence>
<evidence type="ECO:0000256" key="7">
    <source>
        <dbReference type="SAM" id="MobiDB-lite"/>
    </source>
</evidence>
<dbReference type="AlphaFoldDB" id="A0A072V771"/>
<dbReference type="PROSITE" id="PS51704">
    <property type="entry name" value="GP_PDE"/>
    <property type="match status" value="2"/>
</dbReference>
<reference evidence="9 11" key="2">
    <citation type="journal article" date="2014" name="BMC Genomics">
        <title>An improved genome release (version Mt4.0) for the model legume Medicago truncatula.</title>
        <authorList>
            <person name="Tang H."/>
            <person name="Krishnakumar V."/>
            <person name="Bidwell S."/>
            <person name="Rosen B."/>
            <person name="Chan A."/>
            <person name="Zhou S."/>
            <person name="Gentzbittel L."/>
            <person name="Childs K.L."/>
            <person name="Yandell M."/>
            <person name="Gundlach H."/>
            <person name="Mayer K.F."/>
            <person name="Schwartz D.C."/>
            <person name="Town C.D."/>
        </authorList>
    </citation>
    <scope>GENOME REANNOTATION</scope>
    <source>
        <strain evidence="9">A17</strain>
        <strain evidence="10 11">cv. Jemalong A17</strain>
    </source>
</reference>
<reference evidence="9 11" key="1">
    <citation type="journal article" date="2011" name="Nature">
        <title>The Medicago genome provides insight into the evolution of rhizobial symbioses.</title>
        <authorList>
            <person name="Young N.D."/>
            <person name="Debelle F."/>
            <person name="Oldroyd G.E."/>
            <person name="Geurts R."/>
            <person name="Cannon S.B."/>
            <person name="Udvardi M.K."/>
            <person name="Benedito V.A."/>
            <person name="Mayer K.F."/>
            <person name="Gouzy J."/>
            <person name="Schoof H."/>
            <person name="Van de Peer Y."/>
            <person name="Proost S."/>
            <person name="Cook D.R."/>
            <person name="Meyers B.C."/>
            <person name="Spannagl M."/>
            <person name="Cheung F."/>
            <person name="De Mita S."/>
            <person name="Krishnakumar V."/>
            <person name="Gundlach H."/>
            <person name="Zhou S."/>
            <person name="Mudge J."/>
            <person name="Bharti A.K."/>
            <person name="Murray J.D."/>
            <person name="Naoumkina M.A."/>
            <person name="Rosen B."/>
            <person name="Silverstein K.A."/>
            <person name="Tang H."/>
            <person name="Rombauts S."/>
            <person name="Zhao P.X."/>
            <person name="Zhou P."/>
            <person name="Barbe V."/>
            <person name="Bardou P."/>
            <person name="Bechner M."/>
            <person name="Bellec A."/>
            <person name="Berger A."/>
            <person name="Berges H."/>
            <person name="Bidwell S."/>
            <person name="Bisseling T."/>
            <person name="Choisne N."/>
            <person name="Couloux A."/>
            <person name="Denny R."/>
            <person name="Deshpande S."/>
            <person name="Dai X."/>
            <person name="Doyle J.J."/>
            <person name="Dudez A.M."/>
            <person name="Farmer A.D."/>
            <person name="Fouteau S."/>
            <person name="Franken C."/>
            <person name="Gibelin C."/>
            <person name="Gish J."/>
            <person name="Goldstein S."/>
            <person name="Gonzalez A.J."/>
            <person name="Green P.J."/>
            <person name="Hallab A."/>
            <person name="Hartog M."/>
            <person name="Hua A."/>
            <person name="Humphray S.J."/>
            <person name="Jeong D.H."/>
            <person name="Jing Y."/>
            <person name="Jocker A."/>
            <person name="Kenton S.M."/>
            <person name="Kim D.J."/>
            <person name="Klee K."/>
            <person name="Lai H."/>
            <person name="Lang C."/>
            <person name="Lin S."/>
            <person name="Macmil S.L."/>
            <person name="Magdelenat G."/>
            <person name="Matthews L."/>
            <person name="McCorrison J."/>
            <person name="Monaghan E.L."/>
            <person name="Mun J.H."/>
            <person name="Najar F.Z."/>
            <person name="Nicholson C."/>
            <person name="Noirot C."/>
            <person name="O'Bleness M."/>
            <person name="Paule C.R."/>
            <person name="Poulain J."/>
            <person name="Prion F."/>
            <person name="Qin B."/>
            <person name="Qu C."/>
            <person name="Retzel E.F."/>
            <person name="Riddle C."/>
            <person name="Sallet E."/>
            <person name="Samain S."/>
            <person name="Samson N."/>
            <person name="Sanders I."/>
            <person name="Saurat O."/>
            <person name="Scarpelli C."/>
            <person name="Schiex T."/>
            <person name="Segurens B."/>
            <person name="Severin A.J."/>
            <person name="Sherrier D.J."/>
            <person name="Shi R."/>
            <person name="Sims S."/>
            <person name="Singer S.R."/>
            <person name="Sinharoy S."/>
            <person name="Sterck L."/>
            <person name="Viollet A."/>
            <person name="Wang B.B."/>
            <person name="Wang K."/>
            <person name="Wang M."/>
            <person name="Wang X."/>
            <person name="Warfsmann J."/>
            <person name="Weissenbach J."/>
            <person name="White D.D."/>
            <person name="White J.D."/>
            <person name="Wiley G.B."/>
            <person name="Wincker P."/>
            <person name="Xing Y."/>
            <person name="Yang L."/>
            <person name="Yao Z."/>
            <person name="Ying F."/>
            <person name="Zhai J."/>
            <person name="Zhou L."/>
            <person name="Zuber A."/>
            <person name="Denarie J."/>
            <person name="Dixon R.A."/>
            <person name="May G.D."/>
            <person name="Schwartz D.C."/>
            <person name="Rogers J."/>
            <person name="Quetier F."/>
            <person name="Town C.D."/>
            <person name="Roe B.A."/>
        </authorList>
    </citation>
    <scope>NUCLEOTIDE SEQUENCE [LARGE SCALE GENOMIC DNA]</scope>
    <source>
        <strain evidence="9">A17</strain>
        <strain evidence="10 11">cv. Jemalong A17</strain>
    </source>
</reference>
<keyword evidence="11" id="KW-1185">Reference proteome</keyword>